<dbReference type="InterPro" id="IPR036097">
    <property type="entry name" value="HisK_dim/P_sf"/>
</dbReference>
<dbReference type="CDD" id="cd00082">
    <property type="entry name" value="HisKA"/>
    <property type="match status" value="1"/>
</dbReference>
<keyword evidence="5" id="KW-0597">Phosphoprotein</keyword>
<feature type="domain" description="HAMP" evidence="14">
    <location>
        <begin position="326"/>
        <end position="384"/>
    </location>
</feature>
<evidence type="ECO:0000256" key="7">
    <source>
        <dbReference type="ARBA" id="ARBA00022692"/>
    </source>
</evidence>
<organism evidence="15 16">
    <name type="scientific">Roseofilum casamattae BLCC-M143</name>
    <dbReference type="NCBI Taxonomy" id="3022442"/>
    <lineage>
        <taxon>Bacteria</taxon>
        <taxon>Bacillati</taxon>
        <taxon>Cyanobacteriota</taxon>
        <taxon>Cyanophyceae</taxon>
        <taxon>Desertifilales</taxon>
        <taxon>Desertifilaceae</taxon>
        <taxon>Roseofilum</taxon>
        <taxon>Roseofilum casamattae</taxon>
    </lineage>
</organism>
<dbReference type="PANTHER" id="PTHR43065">
    <property type="entry name" value="SENSOR HISTIDINE KINASE"/>
    <property type="match status" value="1"/>
</dbReference>
<dbReference type="SMART" id="SM00304">
    <property type="entry name" value="HAMP"/>
    <property type="match status" value="1"/>
</dbReference>
<dbReference type="PANTHER" id="PTHR43065:SF50">
    <property type="entry name" value="HISTIDINE KINASE"/>
    <property type="match status" value="1"/>
</dbReference>
<dbReference type="InterPro" id="IPR033479">
    <property type="entry name" value="dCache_1"/>
</dbReference>
<evidence type="ECO:0000256" key="5">
    <source>
        <dbReference type="ARBA" id="ARBA00022553"/>
    </source>
</evidence>
<dbReference type="CDD" id="cd18773">
    <property type="entry name" value="PDC1_HK_sensor"/>
    <property type="match status" value="1"/>
</dbReference>
<protein>
    <recommendedName>
        <fullName evidence="3">histidine kinase</fullName>
        <ecNumber evidence="3">2.7.13.3</ecNumber>
    </recommendedName>
</protein>
<evidence type="ECO:0000256" key="6">
    <source>
        <dbReference type="ARBA" id="ARBA00022679"/>
    </source>
</evidence>
<gene>
    <name evidence="15" type="ORF">PMH09_07625</name>
</gene>
<evidence type="ECO:0000256" key="9">
    <source>
        <dbReference type="ARBA" id="ARBA00022989"/>
    </source>
</evidence>
<dbReference type="EC" id="2.7.13.3" evidence="3"/>
<dbReference type="Pfam" id="PF02518">
    <property type="entry name" value="HATPase_c"/>
    <property type="match status" value="1"/>
</dbReference>
<dbReference type="Pfam" id="PF02743">
    <property type="entry name" value="dCache_1"/>
    <property type="match status" value="1"/>
</dbReference>
<dbReference type="Gene3D" id="6.10.340.10">
    <property type="match status" value="1"/>
</dbReference>
<name>A0ABT7BV43_9CYAN</name>
<evidence type="ECO:0000259" key="13">
    <source>
        <dbReference type="PROSITE" id="PS50109"/>
    </source>
</evidence>
<evidence type="ECO:0000259" key="14">
    <source>
        <dbReference type="PROSITE" id="PS50885"/>
    </source>
</evidence>
<evidence type="ECO:0000256" key="2">
    <source>
        <dbReference type="ARBA" id="ARBA00004651"/>
    </source>
</evidence>
<keyword evidence="8" id="KW-0418">Kinase</keyword>
<dbReference type="SMART" id="SM00387">
    <property type="entry name" value="HATPase_c"/>
    <property type="match status" value="1"/>
</dbReference>
<dbReference type="RefSeq" id="WP_283757713.1">
    <property type="nucleotide sequence ID" value="NZ_JAQOSQ010000005.1"/>
</dbReference>
<dbReference type="Gene3D" id="1.10.287.130">
    <property type="match status" value="1"/>
</dbReference>
<dbReference type="PROSITE" id="PS50109">
    <property type="entry name" value="HIS_KIN"/>
    <property type="match status" value="1"/>
</dbReference>
<keyword evidence="7 12" id="KW-0812">Transmembrane</keyword>
<evidence type="ECO:0000256" key="3">
    <source>
        <dbReference type="ARBA" id="ARBA00012438"/>
    </source>
</evidence>
<dbReference type="CDD" id="cd06225">
    <property type="entry name" value="HAMP"/>
    <property type="match status" value="1"/>
</dbReference>
<dbReference type="InterPro" id="IPR003660">
    <property type="entry name" value="HAMP_dom"/>
</dbReference>
<evidence type="ECO:0000256" key="11">
    <source>
        <dbReference type="ARBA" id="ARBA00023136"/>
    </source>
</evidence>
<dbReference type="EMBL" id="JAQOSQ010000005">
    <property type="protein sequence ID" value="MDJ1183060.1"/>
    <property type="molecule type" value="Genomic_DNA"/>
</dbReference>
<keyword evidence="6" id="KW-0808">Transferase</keyword>
<proteinExistence type="predicted"/>
<evidence type="ECO:0000256" key="8">
    <source>
        <dbReference type="ARBA" id="ARBA00022777"/>
    </source>
</evidence>
<keyword evidence="11 12" id="KW-0472">Membrane</keyword>
<dbReference type="Proteomes" id="UP001232992">
    <property type="component" value="Unassembled WGS sequence"/>
</dbReference>
<dbReference type="Gene3D" id="3.30.565.10">
    <property type="entry name" value="Histidine kinase-like ATPase, C-terminal domain"/>
    <property type="match status" value="1"/>
</dbReference>
<dbReference type="InterPro" id="IPR003594">
    <property type="entry name" value="HATPase_dom"/>
</dbReference>
<dbReference type="InterPro" id="IPR036890">
    <property type="entry name" value="HATPase_C_sf"/>
</dbReference>
<dbReference type="InterPro" id="IPR004358">
    <property type="entry name" value="Sig_transdc_His_kin-like_C"/>
</dbReference>
<comment type="subcellular location">
    <subcellularLocation>
        <location evidence="2">Cell membrane</location>
        <topology evidence="2">Multi-pass membrane protein</topology>
    </subcellularLocation>
</comment>
<comment type="catalytic activity">
    <reaction evidence="1">
        <text>ATP + protein L-histidine = ADP + protein N-phospho-L-histidine.</text>
        <dbReference type="EC" id="2.7.13.3"/>
    </reaction>
</comment>
<evidence type="ECO:0000313" key="16">
    <source>
        <dbReference type="Proteomes" id="UP001232992"/>
    </source>
</evidence>
<evidence type="ECO:0000256" key="1">
    <source>
        <dbReference type="ARBA" id="ARBA00000085"/>
    </source>
</evidence>
<reference evidence="15 16" key="1">
    <citation type="submission" date="2023-01" db="EMBL/GenBank/DDBJ databases">
        <title>Novel diversity within Roseofilum (Cyanobacteria; Desertifilaceae) from marine benthic mats with descriptions of four novel species.</title>
        <authorList>
            <person name="Wang Y."/>
            <person name="Berthold D.E."/>
            <person name="Hu J."/>
            <person name="Lefler F.W."/>
            <person name="Laughinghouse H.D. IV."/>
        </authorList>
    </citation>
    <scope>NUCLEOTIDE SEQUENCE [LARGE SCALE GENOMIC DNA]</scope>
    <source>
        <strain evidence="15 16">BLCC-M143</strain>
    </source>
</reference>
<keyword evidence="16" id="KW-1185">Reference proteome</keyword>
<comment type="caution">
    <text evidence="15">The sequence shown here is derived from an EMBL/GenBank/DDBJ whole genome shotgun (WGS) entry which is preliminary data.</text>
</comment>
<feature type="transmembrane region" description="Helical" evidence="12">
    <location>
        <begin position="302"/>
        <end position="325"/>
    </location>
</feature>
<evidence type="ECO:0000256" key="12">
    <source>
        <dbReference type="SAM" id="Phobius"/>
    </source>
</evidence>
<evidence type="ECO:0000256" key="10">
    <source>
        <dbReference type="ARBA" id="ARBA00023012"/>
    </source>
</evidence>
<dbReference type="SUPFAM" id="SSF55874">
    <property type="entry name" value="ATPase domain of HSP90 chaperone/DNA topoisomerase II/histidine kinase"/>
    <property type="match status" value="1"/>
</dbReference>
<dbReference type="Gene3D" id="3.30.450.20">
    <property type="entry name" value="PAS domain"/>
    <property type="match status" value="1"/>
</dbReference>
<keyword evidence="4" id="KW-1003">Cell membrane</keyword>
<keyword evidence="10" id="KW-0902">Two-component regulatory system</keyword>
<feature type="domain" description="Histidine kinase" evidence="13">
    <location>
        <begin position="440"/>
        <end position="690"/>
    </location>
</feature>
<evidence type="ECO:0000313" key="15">
    <source>
        <dbReference type="EMBL" id="MDJ1183060.1"/>
    </source>
</evidence>
<evidence type="ECO:0000256" key="4">
    <source>
        <dbReference type="ARBA" id="ARBA00022475"/>
    </source>
</evidence>
<accession>A0ABT7BV43</accession>
<feature type="transmembrane region" description="Helical" evidence="12">
    <location>
        <begin position="9"/>
        <end position="33"/>
    </location>
</feature>
<dbReference type="SUPFAM" id="SSF47384">
    <property type="entry name" value="Homodimeric domain of signal transducing histidine kinase"/>
    <property type="match status" value="1"/>
</dbReference>
<dbReference type="PROSITE" id="PS50885">
    <property type="entry name" value="HAMP"/>
    <property type="match status" value="1"/>
</dbReference>
<dbReference type="PRINTS" id="PR00344">
    <property type="entry name" value="BCTRLSENSOR"/>
</dbReference>
<dbReference type="InterPro" id="IPR003661">
    <property type="entry name" value="HisK_dim/P_dom"/>
</dbReference>
<dbReference type="InterPro" id="IPR005467">
    <property type="entry name" value="His_kinase_dom"/>
</dbReference>
<keyword evidence="15" id="KW-0067">ATP-binding</keyword>
<keyword evidence="15" id="KW-0547">Nucleotide-binding</keyword>
<dbReference type="GO" id="GO:0005524">
    <property type="term" value="F:ATP binding"/>
    <property type="evidence" value="ECO:0007669"/>
    <property type="project" value="UniProtKB-KW"/>
</dbReference>
<keyword evidence="9 12" id="KW-1133">Transmembrane helix</keyword>
<dbReference type="Pfam" id="PF00672">
    <property type="entry name" value="HAMP"/>
    <property type="match status" value="1"/>
</dbReference>
<sequence>MMKFWKKSILVQIVGSFSLLSLVIVSLVGYMAFHQARASLKASAFDNLLAIASLKEEELNYWLTDRRRTLIALSQLPEVRKWSKIATANDPSSSEHQSAIKDLQKALSIFIGDRADYQEIFLLSNTGRVLVSTKPNNIGRYGDVLNSSEVIVGQENTFIANFYRSSDTGLPAVTFTISLFDETNRRWGLLAVHLNLDRIDRIIRNNPGLGKTGETYLVADLRSSRGNHYSFVSPQRFGSDEFPHGINSFGIEQAMAGNDDRDSYLNYRQISVIGVYRWLESQNVALLVEIEQDEALAPANQLAYFIALVGLGLAALMTVGIWIVGRQIVKPILSMADGARELSRNVKLAQFSSLQSIPILTENEVGLLGATFNELVQQLQESYEHLQEYSYTLETKVSDRTQELKDKNKYLNLAMKQLQQTQMQLIQNEKMASLGQMVAGIAHEINNPVSFIHSNLHPLDEYINDLLQLISLYEDHYLNNVPAIDIAKEDVDLDFIQADLPKIINSMKIGTTRIQEITIGLRNFSRLDESERKSANLHEGLESTLLIFANRLQAQDNRPEIKAFKNYGDLPKIECYPGQMNQVFLNLIGNAIDALEPGAIAGENPTPTIRISTEYQKNKIIITIADNGPGISAETQAKIFDPFFTTKAIGKGTGLGLSISHSIIVDRHKGELQCFSTPGKGTEFIVSIPI</sequence>